<dbReference type="GO" id="GO:0005507">
    <property type="term" value="F:copper ion binding"/>
    <property type="evidence" value="ECO:0007669"/>
    <property type="project" value="InterPro"/>
</dbReference>
<evidence type="ECO:0000259" key="7">
    <source>
        <dbReference type="Pfam" id="PF04234"/>
    </source>
</evidence>
<dbReference type="GO" id="GO:0006825">
    <property type="term" value="P:copper ion transport"/>
    <property type="evidence" value="ECO:0007669"/>
    <property type="project" value="InterPro"/>
</dbReference>
<dbReference type="AlphaFoldDB" id="A0A919V3D3"/>
<keyword evidence="6" id="KW-1133">Transmembrane helix</keyword>
<feature type="compositionally biased region" description="Low complexity" evidence="5">
    <location>
        <begin position="230"/>
        <end position="242"/>
    </location>
</feature>
<gene>
    <name evidence="8" type="ORF">Sru01_49300</name>
</gene>
<keyword evidence="3" id="KW-0732">Signal</keyword>
<evidence type="ECO:0000256" key="3">
    <source>
        <dbReference type="ARBA" id="ARBA00022729"/>
    </source>
</evidence>
<evidence type="ECO:0000256" key="1">
    <source>
        <dbReference type="ARBA" id="ARBA00004196"/>
    </source>
</evidence>
<evidence type="ECO:0000313" key="9">
    <source>
        <dbReference type="Proteomes" id="UP000655287"/>
    </source>
</evidence>
<dbReference type="PANTHER" id="PTHR34820">
    <property type="entry name" value="INNER MEMBRANE PROTEIN YEBZ"/>
    <property type="match status" value="1"/>
</dbReference>
<comment type="caution">
    <text evidence="8">The sequence shown here is derived from an EMBL/GenBank/DDBJ whole genome shotgun (WGS) entry which is preliminary data.</text>
</comment>
<dbReference type="GO" id="GO:0030313">
    <property type="term" value="C:cell envelope"/>
    <property type="evidence" value="ECO:0007669"/>
    <property type="project" value="UniProtKB-SubCell"/>
</dbReference>
<keyword evidence="4" id="KW-0186">Copper</keyword>
<dbReference type="PANTHER" id="PTHR34820:SF4">
    <property type="entry name" value="INNER MEMBRANE PROTEIN YEBZ"/>
    <property type="match status" value="1"/>
</dbReference>
<keyword evidence="9" id="KW-1185">Reference proteome</keyword>
<dbReference type="Gene3D" id="2.60.40.1220">
    <property type="match status" value="1"/>
</dbReference>
<dbReference type="EMBL" id="BOOU01000067">
    <property type="protein sequence ID" value="GII79948.1"/>
    <property type="molecule type" value="Genomic_DNA"/>
</dbReference>
<evidence type="ECO:0000313" key="8">
    <source>
        <dbReference type="EMBL" id="GII79948.1"/>
    </source>
</evidence>
<dbReference type="SUPFAM" id="SSF81296">
    <property type="entry name" value="E set domains"/>
    <property type="match status" value="1"/>
</dbReference>
<dbReference type="InterPro" id="IPR007348">
    <property type="entry name" value="CopC_dom"/>
</dbReference>
<accession>A0A919V3D3</accession>
<feature type="domain" description="CopC" evidence="7">
    <location>
        <begin position="56"/>
        <end position="145"/>
    </location>
</feature>
<name>A0A919V3D3_9ACTN</name>
<keyword evidence="6" id="KW-0472">Membrane</keyword>
<evidence type="ECO:0000256" key="5">
    <source>
        <dbReference type="SAM" id="MobiDB-lite"/>
    </source>
</evidence>
<dbReference type="InterPro" id="IPR014755">
    <property type="entry name" value="Cu-Rt/internalin_Ig-like"/>
</dbReference>
<dbReference type="GO" id="GO:0046688">
    <property type="term" value="P:response to copper ion"/>
    <property type="evidence" value="ECO:0007669"/>
    <property type="project" value="InterPro"/>
</dbReference>
<keyword evidence="2" id="KW-0479">Metal-binding</keyword>
<dbReference type="GO" id="GO:0042597">
    <property type="term" value="C:periplasmic space"/>
    <property type="evidence" value="ECO:0007669"/>
    <property type="project" value="InterPro"/>
</dbReference>
<feature type="region of interest" description="Disordered" evidence="5">
    <location>
        <begin position="144"/>
        <end position="196"/>
    </location>
</feature>
<protein>
    <recommendedName>
        <fullName evidence="7">CopC domain-containing protein</fullName>
    </recommendedName>
</protein>
<comment type="subcellular location">
    <subcellularLocation>
        <location evidence="1">Cell envelope</location>
    </subcellularLocation>
</comment>
<keyword evidence="6" id="KW-0812">Transmembrane</keyword>
<dbReference type="InterPro" id="IPR032694">
    <property type="entry name" value="CopC/D"/>
</dbReference>
<dbReference type="GO" id="GO:0005886">
    <property type="term" value="C:plasma membrane"/>
    <property type="evidence" value="ECO:0007669"/>
    <property type="project" value="TreeGrafter"/>
</dbReference>
<feature type="region of interest" description="Disordered" evidence="5">
    <location>
        <begin position="221"/>
        <end position="242"/>
    </location>
</feature>
<proteinExistence type="predicted"/>
<dbReference type="InterPro" id="IPR014756">
    <property type="entry name" value="Ig_E-set"/>
</dbReference>
<dbReference type="Proteomes" id="UP000655287">
    <property type="component" value="Unassembled WGS sequence"/>
</dbReference>
<feature type="transmembrane region" description="Helical" evidence="6">
    <location>
        <begin position="202"/>
        <end position="220"/>
    </location>
</feature>
<reference evidence="8" key="1">
    <citation type="submission" date="2021-01" db="EMBL/GenBank/DDBJ databases">
        <title>Whole genome shotgun sequence of Sphaerisporangium rufum NBRC 109079.</title>
        <authorList>
            <person name="Komaki H."/>
            <person name="Tamura T."/>
        </authorList>
    </citation>
    <scope>NUCLEOTIDE SEQUENCE</scope>
    <source>
        <strain evidence="8">NBRC 109079</strain>
    </source>
</reference>
<dbReference type="Pfam" id="PF04234">
    <property type="entry name" value="CopC"/>
    <property type="match status" value="1"/>
</dbReference>
<sequence length="242" mass="25101">MSFPIIRHPAITPARVRRRTARPLRSVRWCRMATVLAMLACWGLLSGLTAFPAAAHDQLKRSSPERNAEISGLDRVELEYTARVRFPAMVLRGPAGAVAIGKPRLDGAKVLVDVTGPLSPGRYVIGWRVVSSDGHPIEGEIPFTVTVSSTPPSPGSPPATSSPTASPPATVTATTTTTDAPSATDAPAAGSDPAAGSSGIPGWLWATAFLVAIAAAGWVGSRRGRRRQDPAGPHRGAGPPAS</sequence>
<evidence type="ECO:0000256" key="4">
    <source>
        <dbReference type="ARBA" id="ARBA00023008"/>
    </source>
</evidence>
<evidence type="ECO:0000256" key="6">
    <source>
        <dbReference type="SAM" id="Phobius"/>
    </source>
</evidence>
<feature type="compositionally biased region" description="Low complexity" evidence="5">
    <location>
        <begin position="158"/>
        <end position="196"/>
    </location>
</feature>
<evidence type="ECO:0000256" key="2">
    <source>
        <dbReference type="ARBA" id="ARBA00022723"/>
    </source>
</evidence>
<organism evidence="8 9">
    <name type="scientific">Sphaerisporangium rufum</name>
    <dbReference type="NCBI Taxonomy" id="1381558"/>
    <lineage>
        <taxon>Bacteria</taxon>
        <taxon>Bacillati</taxon>
        <taxon>Actinomycetota</taxon>
        <taxon>Actinomycetes</taxon>
        <taxon>Streptosporangiales</taxon>
        <taxon>Streptosporangiaceae</taxon>
        <taxon>Sphaerisporangium</taxon>
    </lineage>
</organism>